<organism evidence="5 6">
    <name type="scientific">Pleomorphomonas carboxyditropha</name>
    <dbReference type="NCBI Taxonomy" id="2023338"/>
    <lineage>
        <taxon>Bacteria</taxon>
        <taxon>Pseudomonadati</taxon>
        <taxon>Pseudomonadota</taxon>
        <taxon>Alphaproteobacteria</taxon>
        <taxon>Hyphomicrobiales</taxon>
        <taxon>Pleomorphomonadaceae</taxon>
        <taxon>Pleomorphomonas</taxon>
    </lineage>
</organism>
<dbReference type="EMBL" id="NQVN01000002">
    <property type="protein sequence ID" value="PIP00106.1"/>
    <property type="molecule type" value="Genomic_DNA"/>
</dbReference>
<feature type="domain" description="HTH hxlR-type" evidence="4">
    <location>
        <begin position="16"/>
        <end position="115"/>
    </location>
</feature>
<comment type="caution">
    <text evidence="5">The sequence shown here is derived from an EMBL/GenBank/DDBJ whole genome shotgun (WGS) entry which is preliminary data.</text>
</comment>
<proteinExistence type="predicted"/>
<dbReference type="InterPro" id="IPR036390">
    <property type="entry name" value="WH_DNA-bd_sf"/>
</dbReference>
<dbReference type="PROSITE" id="PS51118">
    <property type="entry name" value="HTH_HXLR"/>
    <property type="match status" value="1"/>
</dbReference>
<dbReference type="InterPro" id="IPR002577">
    <property type="entry name" value="HTH_HxlR"/>
</dbReference>
<reference evidence="5 6" key="1">
    <citation type="submission" date="2017-08" db="EMBL/GenBank/DDBJ databases">
        <title>Pleomorphomonas carboxidotrophicus sp. nov., a new mesophilic hydrogenogenic carboxidotroph.</title>
        <authorList>
            <person name="Esquivel-Elizondo S."/>
            <person name="Krajmalnik-Brown R."/>
            <person name="Maldonado J."/>
        </authorList>
    </citation>
    <scope>NUCLEOTIDE SEQUENCE [LARGE SCALE GENOMIC DNA]</scope>
    <source>
        <strain evidence="5 6">SVCO-16</strain>
    </source>
</reference>
<dbReference type="OrthoDB" id="9800350at2"/>
<dbReference type="AlphaFoldDB" id="A0A2G9WZH1"/>
<dbReference type="Pfam" id="PF01638">
    <property type="entry name" value="HxlR"/>
    <property type="match status" value="1"/>
</dbReference>
<dbReference type="Gene3D" id="1.10.10.10">
    <property type="entry name" value="Winged helix-like DNA-binding domain superfamily/Winged helix DNA-binding domain"/>
    <property type="match status" value="1"/>
</dbReference>
<keyword evidence="6" id="KW-1185">Reference proteome</keyword>
<name>A0A2G9WZH1_9HYPH</name>
<keyword evidence="3" id="KW-0804">Transcription</keyword>
<keyword evidence="2" id="KW-0238">DNA-binding</keyword>
<gene>
    <name evidence="5" type="ORF">CJ014_05025</name>
</gene>
<dbReference type="PANTHER" id="PTHR33204:SF39">
    <property type="entry name" value="TRANSCRIPTIONAL REGULATORY PROTEIN"/>
    <property type="match status" value="1"/>
</dbReference>
<evidence type="ECO:0000256" key="3">
    <source>
        <dbReference type="ARBA" id="ARBA00023163"/>
    </source>
</evidence>
<dbReference type="Proteomes" id="UP000231070">
    <property type="component" value="Unassembled WGS sequence"/>
</dbReference>
<dbReference type="RefSeq" id="WP_100079443.1">
    <property type="nucleotide sequence ID" value="NZ_NQVN01000002.1"/>
</dbReference>
<keyword evidence="1" id="KW-0805">Transcription regulation</keyword>
<dbReference type="SUPFAM" id="SSF46785">
    <property type="entry name" value="Winged helix' DNA-binding domain"/>
    <property type="match status" value="1"/>
</dbReference>
<evidence type="ECO:0000256" key="2">
    <source>
        <dbReference type="ARBA" id="ARBA00023125"/>
    </source>
</evidence>
<dbReference type="GO" id="GO:0003677">
    <property type="term" value="F:DNA binding"/>
    <property type="evidence" value="ECO:0007669"/>
    <property type="project" value="UniProtKB-KW"/>
</dbReference>
<evidence type="ECO:0000313" key="5">
    <source>
        <dbReference type="EMBL" id="PIP00106.1"/>
    </source>
</evidence>
<protein>
    <submittedName>
        <fullName evidence="5">Transcriptional regulator</fullName>
    </submittedName>
</protein>
<evidence type="ECO:0000259" key="4">
    <source>
        <dbReference type="PROSITE" id="PS51118"/>
    </source>
</evidence>
<accession>A0A2G9WZH1</accession>
<evidence type="ECO:0000313" key="6">
    <source>
        <dbReference type="Proteomes" id="UP000231070"/>
    </source>
</evidence>
<dbReference type="PANTHER" id="PTHR33204">
    <property type="entry name" value="TRANSCRIPTIONAL REGULATOR, MARR FAMILY"/>
    <property type="match status" value="1"/>
</dbReference>
<sequence length="130" mass="14760">MDMPTPPDQPGTNADCRKVNAIFGRLGDKWTILAITMLSGQPRRFNELKRLIGGISQQMLTRTLRSLERDGMVTRQVFPTVPPQVEYGLTERGQSLAIPLMQLSMWVLGHISDIEAHQALYDREAKQQRK</sequence>
<dbReference type="InterPro" id="IPR036388">
    <property type="entry name" value="WH-like_DNA-bd_sf"/>
</dbReference>
<evidence type="ECO:0000256" key="1">
    <source>
        <dbReference type="ARBA" id="ARBA00023015"/>
    </source>
</evidence>